<keyword evidence="9" id="KW-1185">Reference proteome</keyword>
<keyword evidence="4 6" id="KW-0472">Membrane</keyword>
<organism evidence="8 9">
    <name type="scientific">Pontivivens nitratireducens</name>
    <dbReference type="NCBI Taxonomy" id="2758038"/>
    <lineage>
        <taxon>Bacteria</taxon>
        <taxon>Pseudomonadati</taxon>
        <taxon>Pseudomonadota</taxon>
        <taxon>Alphaproteobacteria</taxon>
        <taxon>Rhodobacterales</taxon>
        <taxon>Paracoccaceae</taxon>
        <taxon>Pontivivens</taxon>
    </lineage>
</organism>
<dbReference type="AlphaFoldDB" id="A0A6G7VQ03"/>
<evidence type="ECO:0000256" key="4">
    <source>
        <dbReference type="ARBA" id="ARBA00023136"/>
    </source>
</evidence>
<keyword evidence="2 6" id="KW-0812">Transmembrane</keyword>
<keyword evidence="5" id="KW-0175">Coiled coil</keyword>
<gene>
    <name evidence="8" type="ORF">G8E03_14545</name>
</gene>
<feature type="domain" description="Lipopolysaccharide assembly protein A" evidence="7">
    <location>
        <begin position="23"/>
        <end position="93"/>
    </location>
</feature>
<reference evidence="8 9" key="1">
    <citation type="submission" date="2020-03" db="EMBL/GenBank/DDBJ databases">
        <title>Complete genome sequence of Monaibacterium sp. ALG8 with diverse plasmids.</title>
        <authorList>
            <person name="Sun C."/>
        </authorList>
    </citation>
    <scope>NUCLEOTIDE SEQUENCE [LARGE SCALE GENOMIC DNA]</scope>
    <source>
        <strain evidence="8 9">ALG8</strain>
    </source>
</reference>
<protein>
    <submittedName>
        <fullName evidence="8">LapA family protein</fullName>
    </submittedName>
</protein>
<proteinExistence type="predicted"/>
<evidence type="ECO:0000259" key="7">
    <source>
        <dbReference type="Pfam" id="PF06305"/>
    </source>
</evidence>
<dbReference type="Proteomes" id="UP000500791">
    <property type="component" value="Chromosome"/>
</dbReference>
<feature type="transmembrane region" description="Helical" evidence="6">
    <location>
        <begin position="46"/>
        <end position="66"/>
    </location>
</feature>
<evidence type="ECO:0000256" key="6">
    <source>
        <dbReference type="SAM" id="Phobius"/>
    </source>
</evidence>
<keyword evidence="1" id="KW-1003">Cell membrane</keyword>
<dbReference type="Pfam" id="PF06305">
    <property type="entry name" value="LapA_dom"/>
    <property type="match status" value="1"/>
</dbReference>
<sequence>MRIVKLILLAVVALFIIMLVVANRETVTVQLLPAEFGFVSDWSRQMPLAVVMIVLAMGGFALGWLWEWLRDQRTRTVARQRRRKIVTLEREVETLRRDTGAEEDEVLALLK</sequence>
<dbReference type="EMBL" id="CP049811">
    <property type="protein sequence ID" value="QIK41867.1"/>
    <property type="molecule type" value="Genomic_DNA"/>
</dbReference>
<evidence type="ECO:0000256" key="1">
    <source>
        <dbReference type="ARBA" id="ARBA00022475"/>
    </source>
</evidence>
<name>A0A6G7VQ03_9RHOB</name>
<evidence type="ECO:0000256" key="2">
    <source>
        <dbReference type="ARBA" id="ARBA00022692"/>
    </source>
</evidence>
<evidence type="ECO:0000256" key="3">
    <source>
        <dbReference type="ARBA" id="ARBA00022989"/>
    </source>
</evidence>
<evidence type="ECO:0000256" key="5">
    <source>
        <dbReference type="SAM" id="Coils"/>
    </source>
</evidence>
<dbReference type="InterPro" id="IPR010445">
    <property type="entry name" value="LapA_dom"/>
</dbReference>
<dbReference type="RefSeq" id="WP_166193478.1">
    <property type="nucleotide sequence ID" value="NZ_CP049811.1"/>
</dbReference>
<dbReference type="GO" id="GO:0005886">
    <property type="term" value="C:plasma membrane"/>
    <property type="evidence" value="ECO:0007669"/>
    <property type="project" value="InterPro"/>
</dbReference>
<accession>A0A6G7VQ03</accession>
<keyword evidence="3 6" id="KW-1133">Transmembrane helix</keyword>
<evidence type="ECO:0000313" key="8">
    <source>
        <dbReference type="EMBL" id="QIK41867.1"/>
    </source>
</evidence>
<evidence type="ECO:0000313" key="9">
    <source>
        <dbReference type="Proteomes" id="UP000500791"/>
    </source>
</evidence>
<dbReference type="KEGG" id="mon:G8E03_14545"/>
<feature type="coiled-coil region" evidence="5">
    <location>
        <begin position="78"/>
        <end position="105"/>
    </location>
</feature>